<dbReference type="NCBIfam" id="TIGR01701">
    <property type="entry name" value="Fdhalpha-like"/>
    <property type="match status" value="1"/>
</dbReference>
<dbReference type="CDD" id="cd02767">
    <property type="entry name" value="MopB_ydeP"/>
    <property type="match status" value="1"/>
</dbReference>
<keyword evidence="8" id="KW-0408">Iron</keyword>
<evidence type="ECO:0000256" key="6">
    <source>
        <dbReference type="ARBA" id="ARBA00022723"/>
    </source>
</evidence>
<evidence type="ECO:0000313" key="13">
    <source>
        <dbReference type="Proteomes" id="UP000198420"/>
    </source>
</evidence>
<dbReference type="GO" id="GO:0051539">
    <property type="term" value="F:4 iron, 4 sulfur cluster binding"/>
    <property type="evidence" value="ECO:0007669"/>
    <property type="project" value="UniProtKB-KW"/>
</dbReference>
<keyword evidence="7" id="KW-0560">Oxidoreductase</keyword>
<dbReference type="Proteomes" id="UP000198420">
    <property type="component" value="Unassembled WGS sequence"/>
</dbReference>
<evidence type="ECO:0000256" key="8">
    <source>
        <dbReference type="ARBA" id="ARBA00023004"/>
    </source>
</evidence>
<reference evidence="13" key="1">
    <citation type="submission" date="2017-06" db="EMBL/GenBank/DDBJ databases">
        <authorList>
            <person name="Varghese N."/>
            <person name="Submissions S."/>
        </authorList>
    </citation>
    <scope>NUCLEOTIDE SEQUENCE [LARGE SCALE GENOMIC DNA]</scope>
    <source>
        <strain evidence="13">DSM 44485</strain>
    </source>
</reference>
<dbReference type="InterPro" id="IPR050123">
    <property type="entry name" value="Prok_molybdopt-oxidoreductase"/>
</dbReference>
<keyword evidence="5" id="KW-0500">Molybdenum</keyword>
<protein>
    <submittedName>
        <fullName evidence="12">Oxidoreductase alpha (Molybdopterin) subunit</fullName>
    </submittedName>
</protein>
<dbReference type="Pfam" id="PF01568">
    <property type="entry name" value="Molydop_binding"/>
    <property type="match status" value="1"/>
</dbReference>
<evidence type="ECO:0000259" key="10">
    <source>
        <dbReference type="Pfam" id="PF00384"/>
    </source>
</evidence>
<dbReference type="InterPro" id="IPR010046">
    <property type="entry name" value="Mopterin_OxRdtse_a_bac"/>
</dbReference>
<dbReference type="RefSeq" id="WP_089315828.1">
    <property type="nucleotide sequence ID" value="NZ_FZNP01000017.1"/>
</dbReference>
<sequence>MTRKAPAGDSDDADLEVSEPKTWAAGVPGVTAALRHSYAQMGVRRTALTLLRVNQKQGFDCPGCAWPEGDHRHAAEFCENGAKAVAEEATARRVTREFFAEHGVEELAARSDHWLGQQGRLTEPMVKRAGSGHYEPVSWDEAFGLLASELNALDSPDEAVFYTSGRTSNEAAFAYQLFARAFGTNNMPDCSNMCHESSGSALSETIGIGKGSVLLEDLYRADLVFVVGQNPGTNHPRMLSALERAKKEGARVIAVNPLPEAGLMRFKNPQRASGMAGRGTVLADRFLQIRLNGDLALFQALNRMLLESDAPGALDREFLDAHAHGFAAFREHALGLDWDEVLEATGLTREEIAATLGDVLAAERIVVCWAMGLTQHRNSVPTIREIVNFLLLRGNIGRPGAGVCPVRGHSNVQGDRTMGIWERPKPAFLDALAAEFGFEPPREHGLDTVGAIRAMRDGRAKVFLGMGGNFVRATPDSAVTEAALRGCRLTAQVSTKLNRSHAVTGEVALILPTLGRTERDVRETGAQIVSVEDSMGMVHASRGRLAPASGHLLSEVSIVCRLARAALPGSGIGWEAMERDYDVIRDHVSRVVPGFEDFNARLRERGGFTLPHAPRDERRFPTATGKANLTVNRLEVLRVPEGRLLLQTIRSHDQYNTTIYGLDDRYRGIRAGRRVVLVNPADLARLGIADGATVDLVSEWPDGAERRAPAFRAVSYPTAPGCAAAYFPETNVLVPLDSTAEISNTPTSKSVVVRLEPPGP</sequence>
<evidence type="ECO:0000256" key="4">
    <source>
        <dbReference type="ARBA" id="ARBA00022485"/>
    </source>
</evidence>
<dbReference type="AlphaFoldDB" id="A0A239EJG6"/>
<keyword evidence="6" id="KW-0479">Metal-binding</keyword>
<evidence type="ECO:0000256" key="5">
    <source>
        <dbReference type="ARBA" id="ARBA00022505"/>
    </source>
</evidence>
<evidence type="ECO:0000256" key="3">
    <source>
        <dbReference type="ARBA" id="ARBA00010312"/>
    </source>
</evidence>
<feature type="domain" description="Molybdopterin oxidoreductase" evidence="10">
    <location>
        <begin position="120"/>
        <end position="486"/>
    </location>
</feature>
<dbReference type="SUPFAM" id="SSF53706">
    <property type="entry name" value="Formate dehydrogenase/DMSO reductase, domains 1-3"/>
    <property type="match status" value="1"/>
</dbReference>
<organism evidence="12 13">
    <name type="scientific">Actinomadura mexicana</name>
    <dbReference type="NCBI Taxonomy" id="134959"/>
    <lineage>
        <taxon>Bacteria</taxon>
        <taxon>Bacillati</taxon>
        <taxon>Actinomycetota</taxon>
        <taxon>Actinomycetes</taxon>
        <taxon>Streptosporangiales</taxon>
        <taxon>Thermomonosporaceae</taxon>
        <taxon>Actinomadura</taxon>
    </lineage>
</organism>
<keyword evidence="9" id="KW-0411">Iron-sulfur</keyword>
<evidence type="ECO:0000256" key="7">
    <source>
        <dbReference type="ARBA" id="ARBA00023002"/>
    </source>
</evidence>
<dbReference type="PANTHER" id="PTHR43105">
    <property type="entry name" value="RESPIRATORY NITRATE REDUCTASE"/>
    <property type="match status" value="1"/>
</dbReference>
<dbReference type="GO" id="GO:0030151">
    <property type="term" value="F:molybdenum ion binding"/>
    <property type="evidence" value="ECO:0007669"/>
    <property type="project" value="InterPro"/>
</dbReference>
<gene>
    <name evidence="12" type="ORF">SAMN06265355_117105</name>
</gene>
<comment type="similarity">
    <text evidence="3">Belongs to the prokaryotic molybdopterin-containing oxidoreductase family.</text>
</comment>
<dbReference type="Pfam" id="PF00384">
    <property type="entry name" value="Molybdopterin"/>
    <property type="match status" value="1"/>
</dbReference>
<dbReference type="InterPro" id="IPR006656">
    <property type="entry name" value="Mopterin_OxRdtase"/>
</dbReference>
<feature type="domain" description="Molybdopterin dinucleotide-binding" evidence="11">
    <location>
        <begin position="644"/>
        <end position="751"/>
    </location>
</feature>
<dbReference type="CDD" id="cd02787">
    <property type="entry name" value="MopB_CT_ydeP"/>
    <property type="match status" value="1"/>
</dbReference>
<dbReference type="PANTHER" id="PTHR43105:SF4">
    <property type="entry name" value="PROTEIN YDEP"/>
    <property type="match status" value="1"/>
</dbReference>
<dbReference type="OrthoDB" id="5287431at2"/>
<evidence type="ECO:0000256" key="9">
    <source>
        <dbReference type="ARBA" id="ARBA00023014"/>
    </source>
</evidence>
<proteinExistence type="inferred from homology"/>
<dbReference type="InterPro" id="IPR037951">
    <property type="entry name" value="MopB_CT_YdeP"/>
</dbReference>
<dbReference type="GO" id="GO:0008863">
    <property type="term" value="F:formate dehydrogenase (NAD+) activity"/>
    <property type="evidence" value="ECO:0007669"/>
    <property type="project" value="InterPro"/>
</dbReference>
<evidence type="ECO:0000259" key="11">
    <source>
        <dbReference type="Pfam" id="PF01568"/>
    </source>
</evidence>
<dbReference type="InterPro" id="IPR009010">
    <property type="entry name" value="Asp_de-COase-like_dom_sf"/>
</dbReference>
<dbReference type="InterPro" id="IPR006657">
    <property type="entry name" value="MoPterin_dinucl-bd_dom"/>
</dbReference>
<keyword evidence="13" id="KW-1185">Reference proteome</keyword>
<evidence type="ECO:0000256" key="1">
    <source>
        <dbReference type="ARBA" id="ARBA00001942"/>
    </source>
</evidence>
<dbReference type="Gene3D" id="2.40.40.20">
    <property type="match status" value="1"/>
</dbReference>
<dbReference type="InterPro" id="IPR041953">
    <property type="entry name" value="YdeP_MopB"/>
</dbReference>
<accession>A0A239EJG6</accession>
<keyword evidence="4" id="KW-0004">4Fe-4S</keyword>
<dbReference type="EMBL" id="FZNP01000017">
    <property type="protein sequence ID" value="SNS44541.1"/>
    <property type="molecule type" value="Genomic_DNA"/>
</dbReference>
<dbReference type="GO" id="GO:0016020">
    <property type="term" value="C:membrane"/>
    <property type="evidence" value="ECO:0007669"/>
    <property type="project" value="TreeGrafter"/>
</dbReference>
<comment type="cofactor">
    <cofactor evidence="2">
        <name>[4Fe-4S] cluster</name>
        <dbReference type="ChEBI" id="CHEBI:49883"/>
    </cofactor>
</comment>
<comment type="cofactor">
    <cofactor evidence="1">
        <name>Mo-bis(molybdopterin guanine dinucleotide)</name>
        <dbReference type="ChEBI" id="CHEBI:60539"/>
    </cofactor>
</comment>
<dbReference type="Gene3D" id="3.40.50.740">
    <property type="match status" value="1"/>
</dbReference>
<evidence type="ECO:0000256" key="2">
    <source>
        <dbReference type="ARBA" id="ARBA00001966"/>
    </source>
</evidence>
<dbReference type="GO" id="GO:0043546">
    <property type="term" value="F:molybdopterin cofactor binding"/>
    <property type="evidence" value="ECO:0007669"/>
    <property type="project" value="InterPro"/>
</dbReference>
<name>A0A239EJG6_9ACTN</name>
<evidence type="ECO:0000313" key="12">
    <source>
        <dbReference type="EMBL" id="SNS44541.1"/>
    </source>
</evidence>
<dbReference type="Gene3D" id="3.40.228.10">
    <property type="entry name" value="Dimethylsulfoxide Reductase, domain 2"/>
    <property type="match status" value="1"/>
</dbReference>
<dbReference type="SUPFAM" id="SSF50692">
    <property type="entry name" value="ADC-like"/>
    <property type="match status" value="1"/>
</dbReference>
<dbReference type="PIRSF" id="PIRSF000144">
    <property type="entry name" value="CbbBc"/>
    <property type="match status" value="1"/>
</dbReference>